<dbReference type="SUPFAM" id="SSF50249">
    <property type="entry name" value="Nucleic acid-binding proteins"/>
    <property type="match status" value="1"/>
</dbReference>
<dbReference type="InterPro" id="IPR012340">
    <property type="entry name" value="NA-bd_OB-fold"/>
</dbReference>
<protein>
    <recommendedName>
        <fullName evidence="7">Replication factor A C-terminal domain-containing protein</fullName>
    </recommendedName>
</protein>
<feature type="compositionally biased region" description="Polar residues" evidence="6">
    <location>
        <begin position="29"/>
        <end position="39"/>
    </location>
</feature>
<comment type="caution">
    <text evidence="8">The sequence shown here is derived from an EMBL/GenBank/DDBJ whole genome shotgun (WGS) entry which is preliminary data.</text>
</comment>
<gene>
    <name evidence="8" type="ORF">DCAR_003201</name>
</gene>
<accession>A0A166HYJ5</accession>
<evidence type="ECO:0000256" key="3">
    <source>
        <dbReference type="ARBA" id="ARBA00022771"/>
    </source>
</evidence>
<feature type="domain" description="Replication factor A C-terminal" evidence="7">
    <location>
        <begin position="297"/>
        <end position="419"/>
    </location>
</feature>
<evidence type="ECO:0000256" key="2">
    <source>
        <dbReference type="ARBA" id="ARBA00022723"/>
    </source>
</evidence>
<dbReference type="Gramene" id="KZN10545">
    <property type="protein sequence ID" value="KZN10545"/>
    <property type="gene ID" value="DCAR_003201"/>
</dbReference>
<feature type="compositionally biased region" description="Polar residues" evidence="6">
    <location>
        <begin position="129"/>
        <end position="144"/>
    </location>
</feature>
<dbReference type="InterPro" id="IPR013955">
    <property type="entry name" value="Rep_factor-A_C"/>
</dbReference>
<feature type="compositionally biased region" description="Polar residues" evidence="6">
    <location>
        <begin position="51"/>
        <end position="67"/>
    </location>
</feature>
<dbReference type="AlphaFoldDB" id="A0A166HYJ5"/>
<keyword evidence="3" id="KW-0863">Zinc-finger</keyword>
<organism evidence="8">
    <name type="scientific">Daucus carota subsp. sativus</name>
    <name type="common">Carrot</name>
    <dbReference type="NCBI Taxonomy" id="79200"/>
    <lineage>
        <taxon>Eukaryota</taxon>
        <taxon>Viridiplantae</taxon>
        <taxon>Streptophyta</taxon>
        <taxon>Embryophyta</taxon>
        <taxon>Tracheophyta</taxon>
        <taxon>Spermatophyta</taxon>
        <taxon>Magnoliopsida</taxon>
        <taxon>eudicotyledons</taxon>
        <taxon>Gunneridae</taxon>
        <taxon>Pentapetalae</taxon>
        <taxon>asterids</taxon>
        <taxon>campanulids</taxon>
        <taxon>Apiales</taxon>
        <taxon>Apiaceae</taxon>
        <taxon>Apioideae</taxon>
        <taxon>Scandiceae</taxon>
        <taxon>Daucinae</taxon>
        <taxon>Daucus</taxon>
        <taxon>Daucus sect. Daucus</taxon>
    </lineage>
</organism>
<dbReference type="InterPro" id="IPR047192">
    <property type="entry name" value="Euk_RPA1_DBD_C"/>
</dbReference>
<evidence type="ECO:0000256" key="4">
    <source>
        <dbReference type="ARBA" id="ARBA00022833"/>
    </source>
</evidence>
<name>A0A166HYJ5_DAUCS</name>
<sequence>MDDAKRKRLPLGQFSPSSSQKGSKRRVSNVENIVASSTPLRPAPRSIVFGSEQSSVQKASERSSTALGTGLPSAACPVEDVFETRKHSRPMFGSNENLDPNIPSLVSPQQSYVLQSTRRGTATPAPRHMSSSNISVEPSVTSSGELGHSRGFQQLKSLSRLSSSSKAAAPSYGQSCLTQSFQGSSPPSVNVRRHGTSTLSAPYAQSPSEHRLSGVDLAGLRTPVSRLIETKPVSLNKNTFFQLPASSIIRRGAGFEVPEDMEESSVQTQDVAIIEKISVSELSEKTNVADLKNHFMCVVKIINVEESGSWWYISCIGCAEEVSKEEGRYKCICGSNSPVAEKRYKIVVLAGDETEALNFVLLDRAARRIVGQTATKLISDNLQTASASGYPAKIKEMIGKEYTFDIEVKEENVVAKSKIFYVNDAFQASNSFGADKSSDVMREGLSTSSFAESKIDLTKTEDTPTSEKSVYKKIKIEG</sequence>
<dbReference type="GO" id="GO:0008270">
    <property type="term" value="F:zinc ion binding"/>
    <property type="evidence" value="ECO:0007669"/>
    <property type="project" value="UniProtKB-KW"/>
</dbReference>
<dbReference type="CDD" id="cd04476">
    <property type="entry name" value="RPA1_DBD_C"/>
    <property type="match status" value="1"/>
</dbReference>
<dbReference type="EMBL" id="LNRQ01000001">
    <property type="protein sequence ID" value="KZN10545.1"/>
    <property type="molecule type" value="Genomic_DNA"/>
</dbReference>
<reference evidence="8" key="1">
    <citation type="journal article" date="2016" name="Nat. Genet.">
        <title>A high-quality carrot genome assembly provides new insights into carotenoid accumulation and asterid genome evolution.</title>
        <authorList>
            <person name="Iorizzo M."/>
            <person name="Ellison S."/>
            <person name="Senalik D."/>
            <person name="Zeng P."/>
            <person name="Satapoomin P."/>
            <person name="Huang J."/>
            <person name="Bowman M."/>
            <person name="Iovene M."/>
            <person name="Sanseverino W."/>
            <person name="Cavagnaro P."/>
            <person name="Yildiz M."/>
            <person name="Macko-Podgorni A."/>
            <person name="Moranska E."/>
            <person name="Grzebelus E."/>
            <person name="Grzebelus D."/>
            <person name="Ashrafi H."/>
            <person name="Zheng Z."/>
            <person name="Cheng S."/>
            <person name="Spooner D."/>
            <person name="Van Deynze A."/>
            <person name="Simon P."/>
        </authorList>
    </citation>
    <scope>NUCLEOTIDE SEQUENCE [LARGE SCALE GENOMIC DNA]</scope>
    <source>
        <tissue evidence="8">Leaf</tissue>
    </source>
</reference>
<dbReference type="GO" id="GO:0003677">
    <property type="term" value="F:DNA binding"/>
    <property type="evidence" value="ECO:0007669"/>
    <property type="project" value="UniProtKB-KW"/>
</dbReference>
<feature type="region of interest" description="Disordered" evidence="6">
    <location>
        <begin position="111"/>
        <end position="147"/>
    </location>
</feature>
<dbReference type="PANTHER" id="PTHR47165:SF4">
    <property type="entry name" value="OS03G0429900 PROTEIN"/>
    <property type="match status" value="1"/>
</dbReference>
<evidence type="ECO:0000256" key="1">
    <source>
        <dbReference type="ARBA" id="ARBA00005690"/>
    </source>
</evidence>
<comment type="similarity">
    <text evidence="1">Belongs to the replication factor A protein 1 family.</text>
</comment>
<evidence type="ECO:0000256" key="6">
    <source>
        <dbReference type="SAM" id="MobiDB-lite"/>
    </source>
</evidence>
<keyword evidence="5" id="KW-0238">DNA-binding</keyword>
<proteinExistence type="inferred from homology"/>
<keyword evidence="2" id="KW-0479">Metal-binding</keyword>
<feature type="compositionally biased region" description="Polar residues" evidence="6">
    <location>
        <begin position="111"/>
        <end position="120"/>
    </location>
</feature>
<evidence type="ECO:0000313" key="8">
    <source>
        <dbReference type="EMBL" id="KZN10545.1"/>
    </source>
</evidence>
<dbReference type="Pfam" id="PF08646">
    <property type="entry name" value="Rep_fac-A_C"/>
    <property type="match status" value="1"/>
</dbReference>
<evidence type="ECO:0000259" key="7">
    <source>
        <dbReference type="Pfam" id="PF08646"/>
    </source>
</evidence>
<dbReference type="Gene3D" id="2.40.50.140">
    <property type="entry name" value="Nucleic acid-binding proteins"/>
    <property type="match status" value="1"/>
</dbReference>
<feature type="region of interest" description="Disordered" evidence="6">
    <location>
        <begin position="1"/>
        <end position="71"/>
    </location>
</feature>
<evidence type="ECO:0000256" key="5">
    <source>
        <dbReference type="ARBA" id="ARBA00023125"/>
    </source>
</evidence>
<keyword evidence="4" id="KW-0862">Zinc</keyword>
<dbReference type="PANTHER" id="PTHR47165">
    <property type="entry name" value="OS03G0429900 PROTEIN"/>
    <property type="match status" value="1"/>
</dbReference>